<dbReference type="AlphaFoldDB" id="A0A173SZK6"/>
<dbReference type="EC" id="2.1.1.-" evidence="5"/>
<dbReference type="OrthoDB" id="9776971at2"/>
<dbReference type="SUPFAM" id="SSF51215">
    <property type="entry name" value="Regulatory protein AraC"/>
    <property type="match status" value="1"/>
</dbReference>
<evidence type="ECO:0000256" key="2">
    <source>
        <dbReference type="ARBA" id="ARBA00023125"/>
    </source>
</evidence>
<evidence type="ECO:0000313" key="7">
    <source>
        <dbReference type="Proteomes" id="UP000095362"/>
    </source>
</evidence>
<dbReference type="EMBL" id="CYXR01000011">
    <property type="protein sequence ID" value="CUM95781.1"/>
    <property type="molecule type" value="Genomic_DNA"/>
</dbReference>
<keyword evidence="5" id="KW-0808">Transferase</keyword>
<dbReference type="Pfam" id="PF02311">
    <property type="entry name" value="AraC_binding"/>
    <property type="match status" value="1"/>
</dbReference>
<evidence type="ECO:0000256" key="3">
    <source>
        <dbReference type="ARBA" id="ARBA00023163"/>
    </source>
</evidence>
<dbReference type="InterPro" id="IPR014710">
    <property type="entry name" value="RmlC-like_jellyroll"/>
</dbReference>
<evidence type="ECO:0000313" key="8">
    <source>
        <dbReference type="Proteomes" id="UP000095727"/>
    </source>
</evidence>
<reference evidence="7 8" key="1">
    <citation type="submission" date="2015-09" db="EMBL/GenBank/DDBJ databases">
        <authorList>
            <consortium name="Pathogen Informatics"/>
        </authorList>
    </citation>
    <scope>NUCLEOTIDE SEQUENCE [LARGE SCALE GENOMIC DNA]</scope>
    <source>
        <strain evidence="6 7">2789STDY5834866</strain>
        <strain evidence="5 8">2789STDY5834962</strain>
    </source>
</reference>
<evidence type="ECO:0000313" key="6">
    <source>
        <dbReference type="EMBL" id="CUO15333.1"/>
    </source>
</evidence>
<accession>A0A173SZK6</accession>
<proteinExistence type="predicted"/>
<dbReference type="GO" id="GO:0003700">
    <property type="term" value="F:DNA-binding transcription factor activity"/>
    <property type="evidence" value="ECO:0007669"/>
    <property type="project" value="InterPro"/>
</dbReference>
<dbReference type="RefSeq" id="WP_055156841.1">
    <property type="nucleotide sequence ID" value="NZ_CYXR01000011.1"/>
</dbReference>
<dbReference type="PANTHER" id="PTHR43280">
    <property type="entry name" value="ARAC-FAMILY TRANSCRIPTIONAL REGULATOR"/>
    <property type="match status" value="1"/>
</dbReference>
<dbReference type="CDD" id="cd02208">
    <property type="entry name" value="cupin_RmlC-like"/>
    <property type="match status" value="1"/>
</dbReference>
<dbReference type="InterPro" id="IPR037923">
    <property type="entry name" value="HTH-like"/>
</dbReference>
<dbReference type="Proteomes" id="UP000095727">
    <property type="component" value="Unassembled WGS sequence"/>
</dbReference>
<dbReference type="EMBL" id="CYZK01000008">
    <property type="protein sequence ID" value="CUO15333.1"/>
    <property type="molecule type" value="Genomic_DNA"/>
</dbReference>
<dbReference type="STRING" id="410072.ERS852525_02487"/>
<keyword evidence="1" id="KW-0805">Transcription regulation</keyword>
<organism evidence="5 8">
    <name type="scientific">Coprococcus comes</name>
    <dbReference type="NCBI Taxonomy" id="410072"/>
    <lineage>
        <taxon>Bacteria</taxon>
        <taxon>Bacillati</taxon>
        <taxon>Bacillota</taxon>
        <taxon>Clostridia</taxon>
        <taxon>Lachnospirales</taxon>
        <taxon>Lachnospiraceae</taxon>
        <taxon>Coprococcus</taxon>
    </lineage>
</organism>
<keyword evidence="2" id="KW-0238">DNA-binding</keyword>
<dbReference type="Proteomes" id="UP000095362">
    <property type="component" value="Unassembled WGS sequence"/>
</dbReference>
<dbReference type="InterPro" id="IPR020449">
    <property type="entry name" value="Tscrpt_reg_AraC-type_HTH"/>
</dbReference>
<gene>
    <name evidence="5" type="primary">adaA_3</name>
    <name evidence="6" type="synonym">adaA_4</name>
    <name evidence="6" type="ORF">ERS852481_01472</name>
    <name evidence="5" type="ORF">ERS852574_01816</name>
</gene>
<dbReference type="SUPFAM" id="SSF46689">
    <property type="entry name" value="Homeodomain-like"/>
    <property type="match status" value="2"/>
</dbReference>
<protein>
    <submittedName>
        <fullName evidence="5">Methylphosphotriester-DNA--protein-cysteine S-methyltransferase</fullName>
        <ecNumber evidence="5">2.1.1.-</ecNumber>
    </submittedName>
</protein>
<keyword evidence="3" id="KW-0804">Transcription</keyword>
<dbReference type="PaxDb" id="410072-ERS852525_02487"/>
<dbReference type="Pfam" id="PF12833">
    <property type="entry name" value="HTH_18"/>
    <property type="match status" value="1"/>
</dbReference>
<keyword evidence="5" id="KW-0489">Methyltransferase</keyword>
<dbReference type="SMART" id="SM00342">
    <property type="entry name" value="HTH_ARAC"/>
    <property type="match status" value="1"/>
</dbReference>
<dbReference type="InterPro" id="IPR018060">
    <property type="entry name" value="HTH_AraC"/>
</dbReference>
<dbReference type="Gene3D" id="2.60.120.10">
    <property type="entry name" value="Jelly Rolls"/>
    <property type="match status" value="1"/>
</dbReference>
<dbReference type="PROSITE" id="PS01124">
    <property type="entry name" value="HTH_ARAC_FAMILY_2"/>
    <property type="match status" value="1"/>
</dbReference>
<feature type="domain" description="HTH araC/xylS-type" evidence="4">
    <location>
        <begin position="173"/>
        <end position="271"/>
    </location>
</feature>
<dbReference type="GO" id="GO:0008168">
    <property type="term" value="F:methyltransferase activity"/>
    <property type="evidence" value="ECO:0007669"/>
    <property type="project" value="UniProtKB-KW"/>
</dbReference>
<dbReference type="InterPro" id="IPR009057">
    <property type="entry name" value="Homeodomain-like_sf"/>
</dbReference>
<dbReference type="InterPro" id="IPR003313">
    <property type="entry name" value="AraC-bd"/>
</dbReference>
<dbReference type="GO" id="GO:0032259">
    <property type="term" value="P:methylation"/>
    <property type="evidence" value="ECO:0007669"/>
    <property type="project" value="UniProtKB-KW"/>
</dbReference>
<dbReference type="GO" id="GO:0043565">
    <property type="term" value="F:sequence-specific DNA binding"/>
    <property type="evidence" value="ECO:0007669"/>
    <property type="project" value="InterPro"/>
</dbReference>
<evidence type="ECO:0000313" key="5">
    <source>
        <dbReference type="EMBL" id="CUM95781.1"/>
    </source>
</evidence>
<dbReference type="PRINTS" id="PR00032">
    <property type="entry name" value="HTHARAC"/>
</dbReference>
<evidence type="ECO:0000259" key="4">
    <source>
        <dbReference type="PROSITE" id="PS01124"/>
    </source>
</evidence>
<name>A0A173SZK6_9FIRM</name>
<evidence type="ECO:0000256" key="1">
    <source>
        <dbReference type="ARBA" id="ARBA00023015"/>
    </source>
</evidence>
<sequence length="281" mass="33739">MEFSHELVLPNEDLPFRMFLFEGKDGNYVREKHWHRSIEMFVVLEGKLDFYINEEDIHLDEKSFVIVNSNELHSISAPFPNKTIVLQMPLQTFERYYTDEQFICFTHSERVQDEQLVELVEKMYVTYQKKKTGYELKVQSYFYMLVYLMVTKYRKVDVSAEIVRDHKNRNRLSTITNYIKDNYQKDLSLEGLAQVFGYSPTYLSRMFRKYAEINYKEYIQGIRLEYAYRELISSDTMVEEIAEHSGFADGRAFAKAFRKKYGVRPSDFRKMRKQESEDEKL</sequence>
<dbReference type="PANTHER" id="PTHR43280:SF2">
    <property type="entry name" value="HTH-TYPE TRANSCRIPTIONAL REGULATOR EXSA"/>
    <property type="match status" value="1"/>
</dbReference>
<dbReference type="Gene3D" id="1.10.10.60">
    <property type="entry name" value="Homeodomain-like"/>
    <property type="match status" value="2"/>
</dbReference>